<organism evidence="2 3">
    <name type="scientific">Lophiostoma macrostomum CBS 122681</name>
    <dbReference type="NCBI Taxonomy" id="1314788"/>
    <lineage>
        <taxon>Eukaryota</taxon>
        <taxon>Fungi</taxon>
        <taxon>Dikarya</taxon>
        <taxon>Ascomycota</taxon>
        <taxon>Pezizomycotina</taxon>
        <taxon>Dothideomycetes</taxon>
        <taxon>Pleosporomycetidae</taxon>
        <taxon>Pleosporales</taxon>
        <taxon>Lophiostomataceae</taxon>
        <taxon>Lophiostoma</taxon>
    </lineage>
</organism>
<evidence type="ECO:0000313" key="3">
    <source>
        <dbReference type="Proteomes" id="UP000799324"/>
    </source>
</evidence>
<name>A0A6A6SMD5_9PLEO</name>
<dbReference type="Proteomes" id="UP000799324">
    <property type="component" value="Unassembled WGS sequence"/>
</dbReference>
<evidence type="ECO:0000313" key="2">
    <source>
        <dbReference type="EMBL" id="KAF2649065.1"/>
    </source>
</evidence>
<feature type="region of interest" description="Disordered" evidence="1">
    <location>
        <begin position="38"/>
        <end position="65"/>
    </location>
</feature>
<protein>
    <submittedName>
        <fullName evidence="2">Uncharacterized protein</fullName>
    </submittedName>
</protein>
<keyword evidence="3" id="KW-1185">Reference proteome</keyword>
<gene>
    <name evidence="2" type="ORF">K491DRAFT_721993</name>
</gene>
<reference evidence="2" key="1">
    <citation type="journal article" date="2020" name="Stud. Mycol.">
        <title>101 Dothideomycetes genomes: a test case for predicting lifestyles and emergence of pathogens.</title>
        <authorList>
            <person name="Haridas S."/>
            <person name="Albert R."/>
            <person name="Binder M."/>
            <person name="Bloem J."/>
            <person name="Labutti K."/>
            <person name="Salamov A."/>
            <person name="Andreopoulos B."/>
            <person name="Baker S."/>
            <person name="Barry K."/>
            <person name="Bills G."/>
            <person name="Bluhm B."/>
            <person name="Cannon C."/>
            <person name="Castanera R."/>
            <person name="Culley D."/>
            <person name="Daum C."/>
            <person name="Ezra D."/>
            <person name="Gonzalez J."/>
            <person name="Henrissat B."/>
            <person name="Kuo A."/>
            <person name="Liang C."/>
            <person name="Lipzen A."/>
            <person name="Lutzoni F."/>
            <person name="Magnuson J."/>
            <person name="Mondo S."/>
            <person name="Nolan M."/>
            <person name="Ohm R."/>
            <person name="Pangilinan J."/>
            <person name="Park H.-J."/>
            <person name="Ramirez L."/>
            <person name="Alfaro M."/>
            <person name="Sun H."/>
            <person name="Tritt A."/>
            <person name="Yoshinaga Y."/>
            <person name="Zwiers L.-H."/>
            <person name="Turgeon B."/>
            <person name="Goodwin S."/>
            <person name="Spatafora J."/>
            <person name="Crous P."/>
            <person name="Grigoriev I."/>
        </authorList>
    </citation>
    <scope>NUCLEOTIDE SEQUENCE</scope>
    <source>
        <strain evidence="2">CBS 122681</strain>
    </source>
</reference>
<sequence>MAIAAVSAPSPASLLRPHSYKPARTERARIERQENALLEKAAEPKAKAKHGLEVKQEESSEDKEWTGSMEAMMKPYPRSMLTSSKQYCAVQCHIWFSRTLELAKAKQGPKKRAARINQGVSSNIALFNAIPSPVKLELLAGGPPTGGGFSWPPSSSSEEEAVGGRQAKDCCYISWQGGAQSSSHSL</sequence>
<dbReference type="AlphaFoldDB" id="A0A6A6SMD5"/>
<dbReference type="EMBL" id="MU004508">
    <property type="protein sequence ID" value="KAF2649065.1"/>
    <property type="molecule type" value="Genomic_DNA"/>
</dbReference>
<feature type="region of interest" description="Disordered" evidence="1">
    <location>
        <begin position="1"/>
        <end position="26"/>
    </location>
</feature>
<feature type="compositionally biased region" description="Basic and acidic residues" evidence="1">
    <location>
        <begin position="40"/>
        <end position="65"/>
    </location>
</feature>
<feature type="compositionally biased region" description="Low complexity" evidence="1">
    <location>
        <begin position="1"/>
        <end position="13"/>
    </location>
</feature>
<evidence type="ECO:0000256" key="1">
    <source>
        <dbReference type="SAM" id="MobiDB-lite"/>
    </source>
</evidence>
<proteinExistence type="predicted"/>
<accession>A0A6A6SMD5</accession>